<reference evidence="1" key="1">
    <citation type="journal article" date="2012" name="J. Bacteriol.">
        <title>Complete genome sequence of the broad-host-range strain Sinorhizobium fredii USDA257.</title>
        <authorList>
            <person name="Schuldes J."/>
            <person name="Rodriguez Orbegoso M."/>
            <person name="Schmeisser C."/>
            <person name="Krishnan H.B."/>
            <person name="Daniel R."/>
            <person name="Streit W.R."/>
        </authorList>
    </citation>
    <scope>NUCLEOTIDE SEQUENCE [LARGE SCALE GENOMIC DNA]</scope>
    <source>
        <strain evidence="1">USDA 257</strain>
        <plasmid evidence="1">pUSDA257</plasmid>
    </source>
</reference>
<keyword evidence="1" id="KW-0614">Plasmid</keyword>
<evidence type="ECO:0000313" key="1">
    <source>
        <dbReference type="EMBL" id="AFL54734.1"/>
    </source>
</evidence>
<name>I3XFS8_SINF2</name>
<sequence>MAANFRFPPIVLKKSGFWPERWFAHDVAIEVDVTSSR</sequence>
<proteinExistence type="predicted"/>
<dbReference type="HOGENOM" id="CLU_3347746_0_0_5"/>
<protein>
    <submittedName>
        <fullName evidence="1">Uncharacterized protein</fullName>
    </submittedName>
</protein>
<organism evidence="1">
    <name type="scientific">Sinorhizobium fredii (strain USDA 257)</name>
    <dbReference type="NCBI Taxonomy" id="1185652"/>
    <lineage>
        <taxon>Bacteria</taxon>
        <taxon>Pseudomonadati</taxon>
        <taxon>Pseudomonadota</taxon>
        <taxon>Alphaproteobacteria</taxon>
        <taxon>Hyphomicrobiales</taxon>
        <taxon>Rhizobiaceae</taxon>
        <taxon>Sinorhizobium/Ensifer group</taxon>
        <taxon>Sinorhizobium</taxon>
    </lineage>
</organism>
<gene>
    <name evidence="1" type="ORF">USDA257_p00150</name>
</gene>
<dbReference type="EMBL" id="CP003564">
    <property type="protein sequence ID" value="AFL54734.1"/>
    <property type="molecule type" value="Genomic_DNA"/>
</dbReference>
<dbReference type="AlphaFoldDB" id="I3XFS8"/>
<accession>I3XFS8</accession>
<geneLocation type="plasmid" evidence="2">
    <name>pUSDA257 fragment 1</name>
</geneLocation>
<evidence type="ECO:0000313" key="2">
    <source>
        <dbReference type="Proteomes" id="UP000006180"/>
    </source>
</evidence>